<name>E4Z2Y4_OIKDI</name>
<sequence>MAKITISGFLIKKEAHNSKRRRKKFILMDKRRTDANCKARRTGRDNG</sequence>
<dbReference type="AlphaFoldDB" id="E4Z2Y4"/>
<reference evidence="1" key="1">
    <citation type="journal article" date="2010" name="Science">
        <title>Plasticity of animal genome architecture unmasked by rapid evolution of a pelagic tunicate.</title>
        <authorList>
            <person name="Denoeud F."/>
            <person name="Henriet S."/>
            <person name="Mungpakdee S."/>
            <person name="Aury J.M."/>
            <person name="Da Silva C."/>
            <person name="Brinkmann H."/>
            <person name="Mikhaleva J."/>
            <person name="Olsen L.C."/>
            <person name="Jubin C."/>
            <person name="Canestro C."/>
            <person name="Bouquet J.M."/>
            <person name="Danks G."/>
            <person name="Poulain J."/>
            <person name="Campsteijn C."/>
            <person name="Adamski M."/>
            <person name="Cross I."/>
            <person name="Yadetie F."/>
            <person name="Muffato M."/>
            <person name="Louis A."/>
            <person name="Butcher S."/>
            <person name="Tsagkogeorga G."/>
            <person name="Konrad A."/>
            <person name="Singh S."/>
            <person name="Jensen M.F."/>
            <person name="Cong E.H."/>
            <person name="Eikeseth-Otteraa H."/>
            <person name="Noel B."/>
            <person name="Anthouard V."/>
            <person name="Porcel B.M."/>
            <person name="Kachouri-Lafond R."/>
            <person name="Nishino A."/>
            <person name="Ugolini M."/>
            <person name="Chourrout P."/>
            <person name="Nishida H."/>
            <person name="Aasland R."/>
            <person name="Huzurbazar S."/>
            <person name="Westhof E."/>
            <person name="Delsuc F."/>
            <person name="Lehrach H."/>
            <person name="Reinhardt R."/>
            <person name="Weissenbach J."/>
            <person name="Roy S.W."/>
            <person name="Artiguenave F."/>
            <person name="Postlethwait J.H."/>
            <person name="Manak J.R."/>
            <person name="Thompson E.M."/>
            <person name="Jaillon O."/>
            <person name="Du Pasquier L."/>
            <person name="Boudinot P."/>
            <person name="Liberles D.A."/>
            <person name="Volff J.N."/>
            <person name="Philippe H."/>
            <person name="Lenhard B."/>
            <person name="Roest Crollius H."/>
            <person name="Wincker P."/>
            <person name="Chourrout D."/>
        </authorList>
    </citation>
    <scope>NUCLEOTIDE SEQUENCE [LARGE SCALE GENOMIC DNA]</scope>
</reference>
<accession>E4Z2Y4</accession>
<dbReference type="Proteomes" id="UP000011014">
    <property type="component" value="Unassembled WGS sequence"/>
</dbReference>
<organism evidence="1">
    <name type="scientific">Oikopleura dioica</name>
    <name type="common">Tunicate</name>
    <dbReference type="NCBI Taxonomy" id="34765"/>
    <lineage>
        <taxon>Eukaryota</taxon>
        <taxon>Metazoa</taxon>
        <taxon>Chordata</taxon>
        <taxon>Tunicata</taxon>
        <taxon>Appendicularia</taxon>
        <taxon>Copelata</taxon>
        <taxon>Oikopleuridae</taxon>
        <taxon>Oikopleura</taxon>
    </lineage>
</organism>
<dbReference type="EMBL" id="FN656837">
    <property type="protein sequence ID" value="CBY42062.1"/>
    <property type="molecule type" value="Genomic_DNA"/>
</dbReference>
<gene>
    <name evidence="1" type="ORF">GSOID_T00025725001</name>
</gene>
<protein>
    <submittedName>
        <fullName evidence="1">Uncharacterized protein</fullName>
    </submittedName>
</protein>
<evidence type="ECO:0000313" key="1">
    <source>
        <dbReference type="EMBL" id="CBY42062.1"/>
    </source>
</evidence>
<proteinExistence type="predicted"/>